<feature type="compositionally biased region" description="Basic and acidic residues" evidence="1">
    <location>
        <begin position="43"/>
        <end position="63"/>
    </location>
</feature>
<protein>
    <submittedName>
        <fullName evidence="2">Uncharacterized protein</fullName>
    </submittedName>
</protein>
<gene>
    <name evidence="2" type="ORF">C2845_PM02G19990</name>
</gene>
<reference evidence="3" key="1">
    <citation type="journal article" date="2019" name="Nat. Commun.">
        <title>The genome of broomcorn millet.</title>
        <authorList>
            <person name="Zou C."/>
            <person name="Miki D."/>
            <person name="Li D."/>
            <person name="Tang Q."/>
            <person name="Xiao L."/>
            <person name="Rajput S."/>
            <person name="Deng P."/>
            <person name="Jia W."/>
            <person name="Huang R."/>
            <person name="Zhang M."/>
            <person name="Sun Y."/>
            <person name="Hu J."/>
            <person name="Fu X."/>
            <person name="Schnable P.S."/>
            <person name="Li F."/>
            <person name="Zhang H."/>
            <person name="Feng B."/>
            <person name="Zhu X."/>
            <person name="Liu R."/>
            <person name="Schnable J.C."/>
            <person name="Zhu J.-K."/>
            <person name="Zhang H."/>
        </authorList>
    </citation>
    <scope>NUCLEOTIDE SEQUENCE [LARGE SCALE GENOMIC DNA]</scope>
</reference>
<keyword evidence="3" id="KW-1185">Reference proteome</keyword>
<sequence length="165" mass="18486">MARLTPSVPASGRLRGNVQKSIWPPDQSPATRGGSGASFATSDHTDGHDLRSPDEGRPTERRLTSRQSQGFPSSQLLRPSRNRQCFQSLVNCSSHDEQKFPRNDDDSLWRSVPAQTGSGATLRGKRLPRLWRAERRPRLRRDPSQLPTRDRTAHATVAQSSPIRR</sequence>
<dbReference type="Proteomes" id="UP000275267">
    <property type="component" value="Unassembled WGS sequence"/>
</dbReference>
<comment type="caution">
    <text evidence="2">The sequence shown here is derived from an EMBL/GenBank/DDBJ whole genome shotgun (WGS) entry which is preliminary data.</text>
</comment>
<feature type="compositionally biased region" description="Polar residues" evidence="1">
    <location>
        <begin position="65"/>
        <end position="93"/>
    </location>
</feature>
<feature type="region of interest" description="Disordered" evidence="1">
    <location>
        <begin position="1"/>
        <end position="165"/>
    </location>
</feature>
<evidence type="ECO:0000313" key="2">
    <source>
        <dbReference type="EMBL" id="RLN16733.1"/>
    </source>
</evidence>
<proteinExistence type="predicted"/>
<feature type="compositionally biased region" description="Basic and acidic residues" evidence="1">
    <location>
        <begin position="131"/>
        <end position="153"/>
    </location>
</feature>
<evidence type="ECO:0000256" key="1">
    <source>
        <dbReference type="SAM" id="MobiDB-lite"/>
    </source>
</evidence>
<dbReference type="EMBL" id="PQIB02000005">
    <property type="protein sequence ID" value="RLN16733.1"/>
    <property type="molecule type" value="Genomic_DNA"/>
</dbReference>
<feature type="compositionally biased region" description="Basic and acidic residues" evidence="1">
    <location>
        <begin position="94"/>
        <end position="108"/>
    </location>
</feature>
<evidence type="ECO:0000313" key="3">
    <source>
        <dbReference type="Proteomes" id="UP000275267"/>
    </source>
</evidence>
<accession>A0A3L6S8W5</accession>
<name>A0A3L6S8W5_PANMI</name>
<organism evidence="2 3">
    <name type="scientific">Panicum miliaceum</name>
    <name type="common">Proso millet</name>
    <name type="synonym">Broomcorn millet</name>
    <dbReference type="NCBI Taxonomy" id="4540"/>
    <lineage>
        <taxon>Eukaryota</taxon>
        <taxon>Viridiplantae</taxon>
        <taxon>Streptophyta</taxon>
        <taxon>Embryophyta</taxon>
        <taxon>Tracheophyta</taxon>
        <taxon>Spermatophyta</taxon>
        <taxon>Magnoliopsida</taxon>
        <taxon>Liliopsida</taxon>
        <taxon>Poales</taxon>
        <taxon>Poaceae</taxon>
        <taxon>PACMAD clade</taxon>
        <taxon>Panicoideae</taxon>
        <taxon>Panicodae</taxon>
        <taxon>Paniceae</taxon>
        <taxon>Panicinae</taxon>
        <taxon>Panicum</taxon>
        <taxon>Panicum sect. Panicum</taxon>
    </lineage>
</organism>
<dbReference type="AlphaFoldDB" id="A0A3L6S8W5"/>